<dbReference type="Pfam" id="PF13561">
    <property type="entry name" value="adh_short_C2"/>
    <property type="match status" value="1"/>
</dbReference>
<evidence type="ECO:0000313" key="4">
    <source>
        <dbReference type="Proteomes" id="UP000002805"/>
    </source>
</evidence>
<comment type="similarity">
    <text evidence="1">Belongs to the short-chain dehydrogenases/reductases (SDR) family.</text>
</comment>
<dbReference type="PRINTS" id="PR00081">
    <property type="entry name" value="GDHRDH"/>
</dbReference>
<protein>
    <submittedName>
        <fullName evidence="3">Ketoreductase</fullName>
    </submittedName>
</protein>
<reference evidence="4" key="1">
    <citation type="submission" date="2008-02" db="EMBL/GenBank/DDBJ databases">
        <authorList>
            <consortium name="The Broad Institute Genome Sequencing Platform"/>
            <person name="Fischbach M."/>
            <person name="Ward D."/>
            <person name="Young S."/>
            <person name="Jaffe D."/>
            <person name="Gnerre S."/>
            <person name="Berlin A."/>
            <person name="Heiman D."/>
            <person name="Hepburn T."/>
            <person name="Sykes S."/>
            <person name="Alvarado L."/>
            <person name="Kodira C.D."/>
            <person name="Straight P."/>
            <person name="Clardy J."/>
            <person name="Hung D."/>
            <person name="Kolter R."/>
            <person name="Mekalanos J."/>
            <person name="Walker S."/>
            <person name="Walsh C.T."/>
            <person name="Lander E."/>
            <person name="Galagan J."/>
            <person name="Nusbaum C."/>
            <person name="Birren B."/>
        </authorList>
    </citation>
    <scope>NUCLEOTIDE SEQUENCE [LARGE SCALE GENOMIC DNA]</scope>
    <source>
        <strain evidence="4">ATCC 25486 / DSM 40338 / CBS 914.69 / JCM 4507 / NBRC 13074 / NRRL 2958 / 5647</strain>
    </source>
</reference>
<dbReference type="eggNOG" id="COG1028">
    <property type="taxonomic scope" value="Bacteria"/>
</dbReference>
<proteinExistence type="inferred from homology"/>
<dbReference type="CDD" id="cd05233">
    <property type="entry name" value="SDR_c"/>
    <property type="match status" value="1"/>
</dbReference>
<dbReference type="HOGENOM" id="CLU_010194_1_3_11"/>
<dbReference type="InterPro" id="IPR036291">
    <property type="entry name" value="NAD(P)-bd_dom_sf"/>
</dbReference>
<dbReference type="GO" id="GO:0016616">
    <property type="term" value="F:oxidoreductase activity, acting on the CH-OH group of donors, NAD or NADP as acceptor"/>
    <property type="evidence" value="ECO:0007669"/>
    <property type="project" value="TreeGrafter"/>
</dbReference>
<dbReference type="PROSITE" id="PS00061">
    <property type="entry name" value="ADH_SHORT"/>
    <property type="match status" value="1"/>
</dbReference>
<dbReference type="Gene3D" id="3.40.50.720">
    <property type="entry name" value="NAD(P)-binding Rossmann-like Domain"/>
    <property type="match status" value="1"/>
</dbReference>
<accession>B5HIU5</accession>
<organism evidence="3 4">
    <name type="scientific">Streptomyces pristinaespiralis (strain ATCC 25486 / DSM 40338 / CBS 914.69 / JCM 4507 / KCC S-0507 / NBRC 13074 / NRRL 2958 / 5647)</name>
    <dbReference type="NCBI Taxonomy" id="457429"/>
    <lineage>
        <taxon>Bacteria</taxon>
        <taxon>Bacillati</taxon>
        <taxon>Actinomycetota</taxon>
        <taxon>Actinomycetes</taxon>
        <taxon>Kitasatosporales</taxon>
        <taxon>Streptomycetaceae</taxon>
        <taxon>Streptomyces</taxon>
    </lineage>
</organism>
<name>B5HIU5_STRE2</name>
<sequence>MSAAAWATTDRHVLESREHLVMSTQRRVALVTGSSTGIGETVARRLAAENISVVVNSARSVEAGEKVAASLPDALYVQADVSDEDQARRLVARAVEHYGRLDILVNNAGVTRAVPHADLEAASPAVWREIFDLNVFGTWQTTVAAMPALRESGEGVVVNVSSVAGSRPTGSSIPYAVSKAAVEHMTRLLAVAMGPQVRVNAVAPGLVETGWTEGSDFFAAIAEQVAAVAPLRRVGRPEDVSEAVLSLIRATYTTGQVLMVDGGGTLVR</sequence>
<evidence type="ECO:0000256" key="1">
    <source>
        <dbReference type="ARBA" id="ARBA00006484"/>
    </source>
</evidence>
<keyword evidence="2" id="KW-0560">Oxidoreductase</keyword>
<keyword evidence="4" id="KW-1185">Reference proteome</keyword>
<dbReference type="InterPro" id="IPR020904">
    <property type="entry name" value="Sc_DH/Rdtase_CS"/>
</dbReference>
<dbReference type="Proteomes" id="UP000002805">
    <property type="component" value="Chromosome"/>
</dbReference>
<dbReference type="PANTHER" id="PTHR42760:SF40">
    <property type="entry name" value="3-OXOACYL-[ACYL-CARRIER-PROTEIN] REDUCTASE, CHLOROPLASTIC"/>
    <property type="match status" value="1"/>
</dbReference>
<dbReference type="PANTHER" id="PTHR42760">
    <property type="entry name" value="SHORT-CHAIN DEHYDROGENASES/REDUCTASES FAMILY MEMBER"/>
    <property type="match status" value="1"/>
</dbReference>
<dbReference type="SUPFAM" id="SSF51735">
    <property type="entry name" value="NAD(P)-binding Rossmann-fold domains"/>
    <property type="match status" value="1"/>
</dbReference>
<evidence type="ECO:0000313" key="3">
    <source>
        <dbReference type="EMBL" id="EDY66756.2"/>
    </source>
</evidence>
<dbReference type="PRINTS" id="PR00080">
    <property type="entry name" value="SDRFAMILY"/>
</dbReference>
<dbReference type="AlphaFoldDB" id="B5HIU5"/>
<dbReference type="InterPro" id="IPR002347">
    <property type="entry name" value="SDR_fam"/>
</dbReference>
<dbReference type="GO" id="GO:0030497">
    <property type="term" value="P:fatty acid elongation"/>
    <property type="evidence" value="ECO:0007669"/>
    <property type="project" value="TreeGrafter"/>
</dbReference>
<evidence type="ECO:0000256" key="2">
    <source>
        <dbReference type="ARBA" id="ARBA00023002"/>
    </source>
</evidence>
<dbReference type="FunFam" id="3.40.50.720:FF:000084">
    <property type="entry name" value="Short-chain dehydrogenase reductase"/>
    <property type="match status" value="1"/>
</dbReference>
<gene>
    <name evidence="3" type="ORF">SSDG_05082</name>
</gene>
<dbReference type="EMBL" id="CM000950">
    <property type="protein sequence ID" value="EDY66756.2"/>
    <property type="molecule type" value="Genomic_DNA"/>
</dbReference>
<reference evidence="4" key="2">
    <citation type="submission" date="2009-10" db="EMBL/GenBank/DDBJ databases">
        <title>The genome sequence of Streptomyces pristinaespiralis strain ATCC 25486.</title>
        <authorList>
            <consortium name="The Broad Institute Genome Sequencing Platform"/>
            <consortium name="Broad Institute Microbial Sequencing Center"/>
            <person name="Fischbach M."/>
            <person name="Godfrey P."/>
            <person name="Ward D."/>
            <person name="Young S."/>
            <person name="Zeng Q."/>
            <person name="Koehrsen M."/>
            <person name="Alvarado L."/>
            <person name="Berlin A.M."/>
            <person name="Bochicchio J."/>
            <person name="Borenstein D."/>
            <person name="Chapman S.B."/>
            <person name="Chen Z."/>
            <person name="Engels R."/>
            <person name="Freedman E."/>
            <person name="Gellesch M."/>
            <person name="Goldberg J."/>
            <person name="Griggs A."/>
            <person name="Gujja S."/>
            <person name="Heilman E.R."/>
            <person name="Heiman D.I."/>
            <person name="Hepburn T.A."/>
            <person name="Howarth C."/>
            <person name="Jen D."/>
            <person name="Larson L."/>
            <person name="Lewis B."/>
            <person name="Mehta T."/>
            <person name="Park D."/>
            <person name="Pearson M."/>
            <person name="Richards J."/>
            <person name="Roberts A."/>
            <person name="Saif S."/>
            <person name="Shea T.D."/>
            <person name="Shenoy N."/>
            <person name="Sisk P."/>
            <person name="Stolte C."/>
            <person name="Sykes S.N."/>
            <person name="Thomson T."/>
            <person name="Walk T."/>
            <person name="White J."/>
            <person name="Yandava C."/>
            <person name="Straight P."/>
            <person name="Clardy J."/>
            <person name="Hung D."/>
            <person name="Kolter R."/>
            <person name="Mekalanos J."/>
            <person name="Walker S."/>
            <person name="Walsh C.T."/>
            <person name="Wieland-Brown L.C."/>
            <person name="Haas B."/>
            <person name="Nusbaum C."/>
            <person name="Birren B."/>
        </authorList>
    </citation>
    <scope>NUCLEOTIDE SEQUENCE [LARGE SCALE GENOMIC DNA]</scope>
    <source>
        <strain evidence="4">ATCC 25486 / DSM 40338 / CBS 914.69 / JCM 4507 / NBRC 13074 / NRRL 2958 / 5647</strain>
    </source>
</reference>